<keyword evidence="1" id="KW-1133">Transmembrane helix</keyword>
<organism evidence="2 5">
    <name type="scientific">Bifidobacterium ramosum</name>
    <dbReference type="NCBI Taxonomy" id="1798158"/>
    <lineage>
        <taxon>Bacteria</taxon>
        <taxon>Bacillati</taxon>
        <taxon>Actinomycetota</taxon>
        <taxon>Actinomycetes</taxon>
        <taxon>Bifidobacteriales</taxon>
        <taxon>Bifidobacteriaceae</taxon>
        <taxon>Bifidobacterium</taxon>
    </lineage>
</organism>
<dbReference type="OrthoDB" id="9801609at2"/>
<reference evidence="3 4" key="1">
    <citation type="submission" date="2019-10" db="EMBL/GenBank/DDBJ databases">
        <title>Bifidobacterium from non-human primates.</title>
        <authorList>
            <person name="Modesto M."/>
        </authorList>
    </citation>
    <scope>NUCLEOTIDE SEQUENCE [LARGE SCALE GENOMIC DNA]</scope>
    <source>
        <strain evidence="3 4">TREM</strain>
    </source>
</reference>
<feature type="transmembrane region" description="Helical" evidence="1">
    <location>
        <begin position="183"/>
        <end position="214"/>
    </location>
</feature>
<dbReference type="EMBL" id="WHZX01000004">
    <property type="protein sequence ID" value="NEG71960.1"/>
    <property type="molecule type" value="Genomic_DNA"/>
</dbReference>
<dbReference type="Proteomes" id="UP000482084">
    <property type="component" value="Unassembled WGS sequence"/>
</dbReference>
<keyword evidence="5" id="KW-1185">Reference proteome</keyword>
<feature type="transmembrane region" description="Helical" evidence="1">
    <location>
        <begin position="112"/>
        <end position="133"/>
    </location>
</feature>
<sequence length="382" mass="43932">MNLLDVKIRPSFFYYLCFTLYAISNALTLTNFRNIENLYIYPVYLYVRVFCAIVLFIIIFSDSQIRLKLFFLWPLFILLGLSTYYSGSWNFLLLVLFAVASNDVDIKRLARFVVVIYSLILAVTSISSKIGLIPSYPIVGDGGLVRDPMGFTHPNTFSAFVVVVCCAFAILRFRKFEIVDALVYLFGFSLCWIIAYSRTSSICIIFICFVSFLFSIGKTERFFKNIYSSISVIFLAECVASLYLMVYFNSGSQWMNMLNRALSGRLDLANYFYTNFGVLPFGLDYSKIVIDYNGYTSFVVDNAFCHLMLESGYIVAVFFYAMYFYTLLRTKERSIYTYGMLLYVPVAFCETSAFLVCFNFSLIAMFRLSKGSLKNVSERSFV</sequence>
<evidence type="ECO:0000256" key="1">
    <source>
        <dbReference type="SAM" id="Phobius"/>
    </source>
</evidence>
<accession>A0A6L4WYB0</accession>
<dbReference type="Proteomes" id="UP000469943">
    <property type="component" value="Unassembled WGS sequence"/>
</dbReference>
<dbReference type="RefSeq" id="WP_152358839.1">
    <property type="nucleotide sequence ID" value="NZ_WBSM01000010.1"/>
</dbReference>
<evidence type="ECO:0000313" key="5">
    <source>
        <dbReference type="Proteomes" id="UP000482084"/>
    </source>
</evidence>
<evidence type="ECO:0000313" key="3">
    <source>
        <dbReference type="EMBL" id="NEG71960.1"/>
    </source>
</evidence>
<dbReference type="EMBL" id="WBSM01000010">
    <property type="protein sequence ID" value="KAB8287249.1"/>
    <property type="molecule type" value="Genomic_DNA"/>
</dbReference>
<feature type="transmembrane region" description="Helical" evidence="1">
    <location>
        <begin position="12"/>
        <end position="32"/>
    </location>
</feature>
<feature type="transmembrane region" description="Helical" evidence="1">
    <location>
        <begin position="306"/>
        <end position="328"/>
    </location>
</feature>
<reference evidence="2 5" key="2">
    <citation type="submission" date="2019-10" db="EMBL/GenBank/DDBJ databases">
        <title>Characterization of the phylogenetic diversity of two novel species belonging to the genus Bifidobacterium: Bifidobacterium cebidarum sp. nov. and Bifidobacterium leontopitheci sp. nov.</title>
        <authorList>
            <person name="Lugli G.A."/>
            <person name="Duranti S."/>
            <person name="Milani C."/>
            <person name="Turroni F."/>
            <person name="Ventura M."/>
        </authorList>
    </citation>
    <scope>NUCLEOTIDE SEQUENCE [LARGE SCALE GENOMIC DNA]</scope>
    <source>
        <strain evidence="2 5">DSM 100688</strain>
    </source>
</reference>
<protein>
    <submittedName>
        <fullName evidence="2">Polysaccharide polymerase</fullName>
    </submittedName>
</protein>
<evidence type="ECO:0000313" key="2">
    <source>
        <dbReference type="EMBL" id="KAB8287249.1"/>
    </source>
</evidence>
<dbReference type="AlphaFoldDB" id="A0A6L4WYB0"/>
<evidence type="ECO:0000313" key="4">
    <source>
        <dbReference type="Proteomes" id="UP000469943"/>
    </source>
</evidence>
<feature type="transmembrane region" description="Helical" evidence="1">
    <location>
        <begin position="72"/>
        <end position="100"/>
    </location>
</feature>
<gene>
    <name evidence="2" type="ORF">DSM100688_1824</name>
    <name evidence="3" type="ORF">GFD24_07050</name>
</gene>
<feature type="transmembrane region" description="Helical" evidence="1">
    <location>
        <begin position="226"/>
        <end position="248"/>
    </location>
</feature>
<feature type="transmembrane region" description="Helical" evidence="1">
    <location>
        <begin position="340"/>
        <end position="366"/>
    </location>
</feature>
<keyword evidence="1" id="KW-0812">Transmembrane</keyword>
<keyword evidence="1" id="KW-0472">Membrane</keyword>
<proteinExistence type="predicted"/>
<name>A0A6L4WYB0_9BIFI</name>
<feature type="transmembrane region" description="Helical" evidence="1">
    <location>
        <begin position="39"/>
        <end position="60"/>
    </location>
</feature>
<comment type="caution">
    <text evidence="2">The sequence shown here is derived from an EMBL/GenBank/DDBJ whole genome shotgun (WGS) entry which is preliminary data.</text>
</comment>
<feature type="transmembrane region" description="Helical" evidence="1">
    <location>
        <begin position="153"/>
        <end position="171"/>
    </location>
</feature>